<sequence>MADPQPSTAPPAVVVPPHRPSPAKNAIKAMVHAVATIAVAPWLVSYWVGALVIGKNRALEGASQALALLPGITGIYLRRAFLARVLARCDRSAEVGFGTLFSQVGAVIEENVYVGPRCHLGLVYLQKDVLVAAGVHIPSGGQTHYSDDPTRPIREQGGERRAVTIGAGAWIGSAAVVLADVGAGTIVGAGSVVTKPLPANVIAAGVPARVIRPRFALDSGTQDEGAS</sequence>
<proteinExistence type="predicted"/>
<comment type="caution">
    <text evidence="2">The sequence shown here is derived from an EMBL/GenBank/DDBJ whole genome shotgun (WGS) entry which is preliminary data.</text>
</comment>
<dbReference type="PANTHER" id="PTHR23416:SF78">
    <property type="entry name" value="LIPOPOLYSACCHARIDE BIOSYNTHESIS O-ACETYL TRANSFERASE WBBJ-RELATED"/>
    <property type="match status" value="1"/>
</dbReference>
<keyword evidence="1" id="KW-0472">Membrane</keyword>
<keyword evidence="1" id="KW-0812">Transmembrane</keyword>
<organism evidence="2 3">
    <name type="scientific">Fimbriiglobus ruber</name>
    <dbReference type="NCBI Taxonomy" id="1908690"/>
    <lineage>
        <taxon>Bacteria</taxon>
        <taxon>Pseudomonadati</taxon>
        <taxon>Planctomycetota</taxon>
        <taxon>Planctomycetia</taxon>
        <taxon>Gemmatales</taxon>
        <taxon>Gemmataceae</taxon>
        <taxon>Fimbriiglobus</taxon>
    </lineage>
</organism>
<dbReference type="RefSeq" id="WP_088260851.1">
    <property type="nucleotide sequence ID" value="NZ_NIDE01000020.1"/>
</dbReference>
<feature type="transmembrane region" description="Helical" evidence="1">
    <location>
        <begin position="29"/>
        <end position="49"/>
    </location>
</feature>
<dbReference type="CDD" id="cd04647">
    <property type="entry name" value="LbH_MAT_like"/>
    <property type="match status" value="1"/>
</dbReference>
<evidence type="ECO:0000313" key="2">
    <source>
        <dbReference type="EMBL" id="OWK34597.1"/>
    </source>
</evidence>
<accession>A0A225DEQ6</accession>
<keyword evidence="1" id="KW-1133">Transmembrane helix</keyword>
<dbReference type="EMBL" id="NIDE01000020">
    <property type="protein sequence ID" value="OWK34597.1"/>
    <property type="molecule type" value="Genomic_DNA"/>
</dbReference>
<dbReference type="Proteomes" id="UP000214646">
    <property type="component" value="Unassembled WGS sequence"/>
</dbReference>
<dbReference type="SUPFAM" id="SSF51161">
    <property type="entry name" value="Trimeric LpxA-like enzymes"/>
    <property type="match status" value="1"/>
</dbReference>
<evidence type="ECO:0000313" key="3">
    <source>
        <dbReference type="Proteomes" id="UP000214646"/>
    </source>
</evidence>
<keyword evidence="3" id="KW-1185">Reference proteome</keyword>
<evidence type="ECO:0008006" key="4">
    <source>
        <dbReference type="Google" id="ProtNLM"/>
    </source>
</evidence>
<dbReference type="InterPro" id="IPR051159">
    <property type="entry name" value="Hexapeptide_acetyltransf"/>
</dbReference>
<protein>
    <recommendedName>
        <fullName evidence="4">Acetyltransferase</fullName>
    </recommendedName>
</protein>
<name>A0A225DEQ6_9BACT</name>
<dbReference type="PANTHER" id="PTHR23416">
    <property type="entry name" value="SIALIC ACID SYNTHASE-RELATED"/>
    <property type="match status" value="1"/>
</dbReference>
<dbReference type="AlphaFoldDB" id="A0A225DEQ6"/>
<reference evidence="3" key="1">
    <citation type="submission" date="2017-06" db="EMBL/GenBank/DDBJ databases">
        <title>Genome analysis of Fimbriiglobus ruber SP5, the first member of the order Planctomycetales with confirmed chitinolytic capability.</title>
        <authorList>
            <person name="Ravin N.V."/>
            <person name="Rakitin A.L."/>
            <person name="Ivanova A.A."/>
            <person name="Beletsky A.V."/>
            <person name="Kulichevskaya I.S."/>
            <person name="Mardanov A.V."/>
            <person name="Dedysh S.N."/>
        </authorList>
    </citation>
    <scope>NUCLEOTIDE SEQUENCE [LARGE SCALE GENOMIC DNA]</scope>
    <source>
        <strain evidence="3">SP5</strain>
    </source>
</reference>
<dbReference type="InterPro" id="IPR011004">
    <property type="entry name" value="Trimer_LpxA-like_sf"/>
</dbReference>
<dbReference type="OrthoDB" id="272049at2"/>
<dbReference type="Gene3D" id="2.160.10.10">
    <property type="entry name" value="Hexapeptide repeat proteins"/>
    <property type="match status" value="1"/>
</dbReference>
<gene>
    <name evidence="2" type="ORF">FRUB_10568</name>
</gene>
<evidence type="ECO:0000256" key="1">
    <source>
        <dbReference type="SAM" id="Phobius"/>
    </source>
</evidence>